<gene>
    <name evidence="5" type="ORF">ABID46_000388</name>
</gene>
<evidence type="ECO:0008006" key="7">
    <source>
        <dbReference type="Google" id="ProtNLM"/>
    </source>
</evidence>
<sequence length="1236" mass="132905">MKNKFLLFFTTLLLAVTQLWGQSETLDCPLGTIENNAMTFVTDNFTIIHAKGESNNFAAYSPWRVYTDNTVTFTGGENVQNITSVVITATNASYAQVANDSDFTVLSGTGTFSSSVSGNIVTINITGEDVTSIQIKPNAQTRWESITLNFQEAETSTTYNLTVTQPTGGSISPEGVIEVEEGGSAEFTATASECYTFNHWLIDGANAGNTNPYVFTNVTEDHTITAVFDTVAPYAITATAGTNGSISPSGDVEVNCGEDQTFNITADAGYIVSDVLVDGVSVGAVSTYTFTEVSADHTISATFEAIEEPGDFCFEEGFDGLTDIPTGTNYGSGTYTNNGITWDFHGQSPLPNYAIDGQGILLRRASDSFLETTIPAGVGTFSFEYRKAYTSGTSRQLELIVNGTQVATTPEFGSGSGDQTTVYTFTHEINSEEPVVIRIKLSGEESTNRHATIDNISWTCEDVVPCETPAPTAEAQEFCAGATVADLVAEGIEIKWYATADATEALEGTVELVSGTYYVSQTIGDCESDRVAVEVTINEIPAAPVAEATQIFTEGQTLADLVVEGENLTWYDADGNELPETTVLVDGTTYYVSQSINGCESEQTAITVELEVETGDACFEEGFTDLTEIATGSQYAAGTYTNNGITWDFHGQSPLPNYAIDGQGILLRRASDSFLETTIPAGVGTFSFEYRKAYTGGAARQLEFIVDGEIVGTTEVFGEGSGEQTTVYTFTHEINSEEPVVVRIKLSGEESTNRHATIDNISWTCIEVEPCDLPAPTAEDQEFCAGATVADLVAEGTEIKWYASLESTEALASTEVLVAGSYFATQTIDNCESEKTEVVVTLLETPEAPIADSPQIFTEGQTLADLVVEGENLTWYDADGNELAETTVLVDGTTYYVTSSNEICESEQTEILVQLEGNTEDPCFEEGFDNLTEIATGSQYAEGTYTNNGVTWNFFAQSPLDANGGDYSIDGQGILLRRASDGYLEGNLPAGVGVFSFEYRKAYTGGAARQLEFIVDGEIVGTTEVFGEGSGEQTTVYTFTHEINSEEPVVVRIKLSGEESTNRHATIDNISWTCIEVEPCDLPAPTAESPQQFTAGQTLADLVVEGENLTWYDVDGNELPETTLLVDGARYYVTSSNDVCESDATSIEVYLEDLGNGAINFANFNYYPNPVKNKLNIINANEITEVSIYNLAGALVAKQITSSKSVEINLSSVSTGTYIVKVISGKETKSFKIIKK</sequence>
<evidence type="ECO:0000256" key="2">
    <source>
        <dbReference type="SAM" id="SignalP"/>
    </source>
</evidence>
<evidence type="ECO:0000256" key="1">
    <source>
        <dbReference type="ARBA" id="ARBA00022729"/>
    </source>
</evidence>
<evidence type="ECO:0000313" key="6">
    <source>
        <dbReference type="Proteomes" id="UP001549146"/>
    </source>
</evidence>
<feature type="chain" id="PRO_5047458271" description="Por secretion system C-terminal sorting domain-containing protein" evidence="2">
    <location>
        <begin position="22"/>
        <end position="1236"/>
    </location>
</feature>
<feature type="signal peptide" evidence="2">
    <location>
        <begin position="1"/>
        <end position="21"/>
    </location>
</feature>
<dbReference type="Pfam" id="PF18998">
    <property type="entry name" value="Flg_new_2"/>
    <property type="match status" value="2"/>
</dbReference>
<dbReference type="Pfam" id="PF18962">
    <property type="entry name" value="Por_Secre_tail"/>
    <property type="match status" value="1"/>
</dbReference>
<feature type="domain" description="Bacterial repeat" evidence="4">
    <location>
        <begin position="234"/>
        <end position="306"/>
    </location>
</feature>
<name>A0ABV2LQH2_9FLAO</name>
<evidence type="ECO:0000259" key="3">
    <source>
        <dbReference type="Pfam" id="PF18962"/>
    </source>
</evidence>
<dbReference type="InterPro" id="IPR044060">
    <property type="entry name" value="Bacterial_rp_domain"/>
</dbReference>
<reference evidence="5 6" key="1">
    <citation type="submission" date="2024-06" db="EMBL/GenBank/DDBJ databases">
        <title>Genomic Encyclopedia of Type Strains, Phase IV (KMG-IV): sequencing the most valuable type-strain genomes for metagenomic binning, comparative biology and taxonomic classification.</title>
        <authorList>
            <person name="Goeker M."/>
        </authorList>
    </citation>
    <scope>NUCLEOTIDE SEQUENCE [LARGE SCALE GENOMIC DNA]</scope>
    <source>
        <strain evidence="5 6">DSM 29388</strain>
    </source>
</reference>
<dbReference type="InterPro" id="IPR026444">
    <property type="entry name" value="Secre_tail"/>
</dbReference>
<proteinExistence type="predicted"/>
<accession>A0ABV2LQH2</accession>
<keyword evidence="1 2" id="KW-0732">Signal</keyword>
<protein>
    <recommendedName>
        <fullName evidence="7">Por secretion system C-terminal sorting domain-containing protein</fullName>
    </recommendedName>
</protein>
<keyword evidence="6" id="KW-1185">Reference proteome</keyword>
<dbReference type="Proteomes" id="UP001549146">
    <property type="component" value="Unassembled WGS sequence"/>
</dbReference>
<dbReference type="NCBIfam" id="TIGR04183">
    <property type="entry name" value="Por_Secre_tail"/>
    <property type="match status" value="1"/>
</dbReference>
<evidence type="ECO:0000313" key="5">
    <source>
        <dbReference type="EMBL" id="MET3730829.1"/>
    </source>
</evidence>
<comment type="caution">
    <text evidence="5">The sequence shown here is derived from an EMBL/GenBank/DDBJ whole genome shotgun (WGS) entry which is preliminary data.</text>
</comment>
<evidence type="ECO:0000259" key="4">
    <source>
        <dbReference type="Pfam" id="PF18998"/>
    </source>
</evidence>
<dbReference type="RefSeq" id="WP_354506407.1">
    <property type="nucleotide sequence ID" value="NZ_JBEPMO010000002.1"/>
</dbReference>
<feature type="domain" description="Bacterial repeat" evidence="4">
    <location>
        <begin position="159"/>
        <end position="230"/>
    </location>
</feature>
<dbReference type="EMBL" id="JBEPMO010000002">
    <property type="protein sequence ID" value="MET3730829.1"/>
    <property type="molecule type" value="Genomic_DNA"/>
</dbReference>
<organism evidence="5 6">
    <name type="scientific">Moheibacter stercoris</name>
    <dbReference type="NCBI Taxonomy" id="1628251"/>
    <lineage>
        <taxon>Bacteria</taxon>
        <taxon>Pseudomonadati</taxon>
        <taxon>Bacteroidota</taxon>
        <taxon>Flavobacteriia</taxon>
        <taxon>Flavobacteriales</taxon>
        <taxon>Weeksellaceae</taxon>
        <taxon>Moheibacter</taxon>
    </lineage>
</organism>
<feature type="domain" description="Secretion system C-terminal sorting" evidence="3">
    <location>
        <begin position="1167"/>
        <end position="1234"/>
    </location>
</feature>